<dbReference type="RefSeq" id="WP_164211691.1">
    <property type="nucleotide sequence ID" value="NZ_JAAGSC010000042.1"/>
</dbReference>
<dbReference type="AlphaFoldDB" id="A0A845VGF3"/>
<dbReference type="Proteomes" id="UP000484885">
    <property type="component" value="Unassembled WGS sequence"/>
</dbReference>
<name>A0A845VGF3_9GAMM</name>
<organism evidence="2 3">
    <name type="scientific">Wenzhouxiangella limi</name>
    <dbReference type="NCBI Taxonomy" id="2707351"/>
    <lineage>
        <taxon>Bacteria</taxon>
        <taxon>Pseudomonadati</taxon>
        <taxon>Pseudomonadota</taxon>
        <taxon>Gammaproteobacteria</taxon>
        <taxon>Chromatiales</taxon>
        <taxon>Wenzhouxiangellaceae</taxon>
        <taxon>Wenzhouxiangella</taxon>
    </lineage>
</organism>
<evidence type="ECO:0000313" key="3">
    <source>
        <dbReference type="Proteomes" id="UP000484885"/>
    </source>
</evidence>
<evidence type="ECO:0000313" key="2">
    <source>
        <dbReference type="EMBL" id="NDY96289.1"/>
    </source>
</evidence>
<keyword evidence="3" id="KW-1185">Reference proteome</keyword>
<comment type="caution">
    <text evidence="2">The sequence shown here is derived from an EMBL/GenBank/DDBJ whole genome shotgun (WGS) entry which is preliminary data.</text>
</comment>
<dbReference type="EMBL" id="JAAGSC010000042">
    <property type="protein sequence ID" value="NDY96289.1"/>
    <property type="molecule type" value="Genomic_DNA"/>
</dbReference>
<reference evidence="2 3" key="1">
    <citation type="submission" date="2020-02" db="EMBL/GenBank/DDBJ databases">
        <authorList>
            <person name="Zhang X.-Y."/>
        </authorList>
    </citation>
    <scope>NUCLEOTIDE SEQUENCE [LARGE SCALE GENOMIC DNA]</scope>
    <source>
        <strain evidence="2 3">C33</strain>
    </source>
</reference>
<feature type="coiled-coil region" evidence="1">
    <location>
        <begin position="229"/>
        <end position="329"/>
    </location>
</feature>
<accession>A0A845VGF3</accession>
<keyword evidence="1" id="KW-0175">Coiled coil</keyword>
<sequence>MSDHQTSTRRLAAIQTPQSVIVAATLPTHQAAFFDALKAAGLSDQAAQSDPCGQPQLISQDQIGDLAEVSDWMAEHPQGHLLLLMRLPVVAVARRLGEGMAPKTALAQWLESAQPVLAVIRRHRRRVSLLFAEPALADTPALLDTVSQRLQLQLQEVPAQAAAPALPSAVLRMMAENAIWQSSEARNLAAELTATALPLRSAQNILLPAIDQVFAEYRHSVDTTSRVELEKTRQKLQQVQHKAQTAEELKEENELLLTQLHQVQEELQSHFLQAKQSEEKLAQAQKQYDQLRKQLESAGQESGKNDPALQDLQEENELLLQQLHHVQEELEHYYLQSTQQASPWQDTAELHAAHDTIRAIYNSYSWRLTRPLRWFLRVFGAGPAASEKQPLPDTVEAAHDTIQALKNSKSWKITKPLRIFS</sequence>
<gene>
    <name evidence="2" type="ORF">G3I74_11165</name>
</gene>
<proteinExistence type="predicted"/>
<evidence type="ECO:0000256" key="1">
    <source>
        <dbReference type="SAM" id="Coils"/>
    </source>
</evidence>
<protein>
    <submittedName>
        <fullName evidence="2">Uncharacterized protein</fullName>
    </submittedName>
</protein>